<evidence type="ECO:0000313" key="2">
    <source>
        <dbReference type="EMBL" id="MCM1990525.1"/>
    </source>
</evidence>
<organism evidence="2 3">
    <name type="scientific">Oceanirhabdus seepicola</name>
    <dbReference type="NCBI Taxonomy" id="2828781"/>
    <lineage>
        <taxon>Bacteria</taxon>
        <taxon>Bacillati</taxon>
        <taxon>Bacillota</taxon>
        <taxon>Clostridia</taxon>
        <taxon>Eubacteriales</taxon>
        <taxon>Clostridiaceae</taxon>
        <taxon>Oceanirhabdus</taxon>
    </lineage>
</organism>
<dbReference type="EMBL" id="JAGSOJ010000002">
    <property type="protein sequence ID" value="MCM1990525.1"/>
    <property type="molecule type" value="Genomic_DNA"/>
</dbReference>
<feature type="transmembrane region" description="Helical" evidence="1">
    <location>
        <begin position="12"/>
        <end position="33"/>
    </location>
</feature>
<evidence type="ECO:0000256" key="1">
    <source>
        <dbReference type="SAM" id="Phobius"/>
    </source>
</evidence>
<accession>A0A9J6P3Y1</accession>
<proteinExistence type="predicted"/>
<keyword evidence="1" id="KW-1133">Transmembrane helix</keyword>
<gene>
    <name evidence="2" type="ORF">KDK92_12405</name>
</gene>
<reference evidence="2" key="1">
    <citation type="journal article" date="2021" name="mSystems">
        <title>Bacteria and Archaea Synergistically Convert Glycine Betaine to Biogenic Methane in the Formosa Cold Seep of the South China Sea.</title>
        <authorList>
            <person name="Li L."/>
            <person name="Zhang W."/>
            <person name="Zhang S."/>
            <person name="Song L."/>
            <person name="Sun Q."/>
            <person name="Zhang H."/>
            <person name="Xiang H."/>
            <person name="Dong X."/>
        </authorList>
    </citation>
    <scope>NUCLEOTIDE SEQUENCE</scope>
    <source>
        <strain evidence="2">ZWT</strain>
    </source>
</reference>
<keyword evidence="1" id="KW-0472">Membrane</keyword>
<keyword evidence="3" id="KW-1185">Reference proteome</keyword>
<keyword evidence="1" id="KW-0812">Transmembrane</keyword>
<dbReference type="AlphaFoldDB" id="A0A9J6P3Y1"/>
<dbReference type="RefSeq" id="WP_250859560.1">
    <property type="nucleotide sequence ID" value="NZ_JAGSOJ010000002.1"/>
</dbReference>
<evidence type="ECO:0000313" key="3">
    <source>
        <dbReference type="Proteomes" id="UP001056429"/>
    </source>
</evidence>
<protein>
    <submittedName>
        <fullName evidence="2">Uncharacterized protein</fullName>
    </submittedName>
</protein>
<dbReference type="Proteomes" id="UP001056429">
    <property type="component" value="Unassembled WGS sequence"/>
</dbReference>
<reference evidence="2" key="2">
    <citation type="submission" date="2021-04" db="EMBL/GenBank/DDBJ databases">
        <authorList>
            <person name="Dong X."/>
        </authorList>
    </citation>
    <scope>NUCLEOTIDE SEQUENCE</scope>
    <source>
        <strain evidence="2">ZWT</strain>
    </source>
</reference>
<name>A0A9J6P3Y1_9CLOT</name>
<sequence>MEEIRKLRVKFIGVCIILVISLIINLFLTTAYANKDKNQKTLAKTLKKIEGDYDKLNNMSQEEIEKVCDLYYENKLKRILSEEDLGFLAQMQWEYELLINEVPVTSPIEYVKGDNLKVTLIERRNGEDALPKSISENGRITGTDENDKLEDYINAEFHNEFDKELIDEGNEKKITFNFSNIKKGDVITIRLNPVLIERMMLYERINLKDDKIELIKSK</sequence>
<comment type="caution">
    <text evidence="2">The sequence shown here is derived from an EMBL/GenBank/DDBJ whole genome shotgun (WGS) entry which is preliminary data.</text>
</comment>